<dbReference type="PANTHER" id="PTHR33371:SF4">
    <property type="entry name" value="INTERMEMBRANE PHOSPHOLIPID TRANSPORT SYSTEM BINDING PROTEIN MLAD"/>
    <property type="match status" value="1"/>
</dbReference>
<keyword evidence="2" id="KW-0812">Transmembrane</keyword>
<evidence type="ECO:0000256" key="1">
    <source>
        <dbReference type="SAM" id="Coils"/>
    </source>
</evidence>
<dbReference type="RefSeq" id="WP_106292410.1">
    <property type="nucleotide sequence ID" value="NZ_PVTH01000003.1"/>
</dbReference>
<keyword evidence="2" id="KW-1133">Transmembrane helix</keyword>
<reference evidence="4 5" key="1">
    <citation type="submission" date="2018-03" db="EMBL/GenBank/DDBJ databases">
        <title>Genomic Encyclopedia of Type Strains, Phase III (KMG-III): the genomes of soil and plant-associated and newly described type strains.</title>
        <authorList>
            <person name="Whitman W."/>
        </authorList>
    </citation>
    <scope>NUCLEOTIDE SEQUENCE [LARGE SCALE GENOMIC DNA]</scope>
    <source>
        <strain evidence="4 5">CGMCC 1.9313</strain>
    </source>
</reference>
<gene>
    <name evidence="4" type="ORF">B0I27_103303</name>
</gene>
<dbReference type="InterPro" id="IPR052336">
    <property type="entry name" value="MlaD_Phospholipid_Transporter"/>
</dbReference>
<organism evidence="4 5">
    <name type="scientific">Arcticibacter pallidicorallinus</name>
    <dbReference type="NCBI Taxonomy" id="1259464"/>
    <lineage>
        <taxon>Bacteria</taxon>
        <taxon>Pseudomonadati</taxon>
        <taxon>Bacteroidota</taxon>
        <taxon>Sphingobacteriia</taxon>
        <taxon>Sphingobacteriales</taxon>
        <taxon>Sphingobacteriaceae</taxon>
        <taxon>Arcticibacter</taxon>
    </lineage>
</organism>
<dbReference type="Proteomes" id="UP000238034">
    <property type="component" value="Unassembled WGS sequence"/>
</dbReference>
<name>A0A2T0U7D5_9SPHI</name>
<accession>A0A2T0U7D5</accession>
<dbReference type="Pfam" id="PF02470">
    <property type="entry name" value="MlaD"/>
    <property type="match status" value="1"/>
</dbReference>
<keyword evidence="1" id="KW-0175">Coiled coil</keyword>
<feature type="coiled-coil region" evidence="1">
    <location>
        <begin position="280"/>
        <end position="307"/>
    </location>
</feature>
<keyword evidence="2" id="KW-0472">Membrane</keyword>
<dbReference type="InterPro" id="IPR003399">
    <property type="entry name" value="Mce/MlaD"/>
</dbReference>
<evidence type="ECO:0000313" key="4">
    <source>
        <dbReference type="EMBL" id="PRY53830.1"/>
    </source>
</evidence>
<keyword evidence="5" id="KW-1185">Reference proteome</keyword>
<feature type="transmembrane region" description="Helical" evidence="2">
    <location>
        <begin position="12"/>
        <end position="31"/>
    </location>
</feature>
<evidence type="ECO:0000313" key="5">
    <source>
        <dbReference type="Proteomes" id="UP000238034"/>
    </source>
</evidence>
<dbReference type="EMBL" id="PVTH01000003">
    <property type="protein sequence ID" value="PRY53830.1"/>
    <property type="molecule type" value="Genomic_DNA"/>
</dbReference>
<evidence type="ECO:0000259" key="3">
    <source>
        <dbReference type="Pfam" id="PF02470"/>
    </source>
</evidence>
<dbReference type="OrthoDB" id="9771725at2"/>
<proteinExistence type="predicted"/>
<evidence type="ECO:0000256" key="2">
    <source>
        <dbReference type="SAM" id="Phobius"/>
    </source>
</evidence>
<protein>
    <submittedName>
        <fullName evidence="4">Phospholipid/cholesterol/gamma-HCH transport system substrate-binding protein</fullName>
    </submittedName>
</protein>
<feature type="domain" description="Mce/MlaD" evidence="3">
    <location>
        <begin position="41"/>
        <end position="117"/>
    </location>
</feature>
<comment type="caution">
    <text evidence="4">The sequence shown here is derived from an EMBL/GenBank/DDBJ whole genome shotgun (WGS) entry which is preliminary data.</text>
</comment>
<dbReference type="AlphaFoldDB" id="A0A2T0U7D5"/>
<sequence>METSENKRSVIVGIFVFLGIVLFVAGIFTLAGQQKRFVKSIELNAIFDNVAGLKVGNNVWFSGVKIGTVKKIDFYGTSQVKIKMNVEQEAQKYIHKNATAQISSEGFIGNRIIVIEGGNINLPVVESGDRLHVKKALSTDAMLEDLQANNRNLIEITGNLKVISGKMANGEGAIGALLTDSLMAGNLKNTMAGLNSASQNINRTAVSLSAFSNKLNTKGGLVDELLTDTGVFSQLEGSVGNIRKLSVAAASLSEDLSTAGQKLNDKNNAIGVLLNDQESAASLKKTLTNLETSSQKLDENLEALQHNFLLRGFFRKKAKEEEKMK</sequence>
<dbReference type="PANTHER" id="PTHR33371">
    <property type="entry name" value="INTERMEMBRANE PHOSPHOLIPID TRANSPORT SYSTEM BINDING PROTEIN MLAD-RELATED"/>
    <property type="match status" value="1"/>
</dbReference>